<keyword evidence="11 17" id="KW-0472">Membrane</keyword>
<evidence type="ECO:0000256" key="1">
    <source>
        <dbReference type="ARBA" id="ARBA00004651"/>
    </source>
</evidence>
<evidence type="ECO:0000256" key="11">
    <source>
        <dbReference type="ARBA" id="ARBA00023136"/>
    </source>
</evidence>
<evidence type="ECO:0000256" key="4">
    <source>
        <dbReference type="ARBA" id="ARBA00021581"/>
    </source>
</evidence>
<comment type="subcellular location">
    <subcellularLocation>
        <location evidence="1 17">Cell membrane</location>
        <topology evidence="1 17">Multi-pass membrane protein</topology>
    </subcellularLocation>
</comment>
<keyword evidence="9 17" id="KW-0573">Peptidoglycan synthesis</keyword>
<dbReference type="InterPro" id="IPR003824">
    <property type="entry name" value="UppP"/>
</dbReference>
<dbReference type="PANTHER" id="PTHR30622:SF3">
    <property type="entry name" value="UNDECAPRENYL-DIPHOSPHATASE"/>
    <property type="match status" value="1"/>
</dbReference>
<evidence type="ECO:0000256" key="17">
    <source>
        <dbReference type="HAMAP-Rule" id="MF_01006"/>
    </source>
</evidence>
<dbReference type="EC" id="3.6.1.27" evidence="3 17"/>
<evidence type="ECO:0000313" key="19">
    <source>
        <dbReference type="Proteomes" id="UP001157109"/>
    </source>
</evidence>
<keyword evidence="5 17" id="KW-1003">Cell membrane</keyword>
<feature type="transmembrane region" description="Helical" evidence="17">
    <location>
        <begin position="46"/>
        <end position="66"/>
    </location>
</feature>
<evidence type="ECO:0000256" key="15">
    <source>
        <dbReference type="ARBA" id="ARBA00032932"/>
    </source>
</evidence>
<dbReference type="PANTHER" id="PTHR30622">
    <property type="entry name" value="UNDECAPRENYL-DIPHOSPHATASE"/>
    <property type="match status" value="1"/>
</dbReference>
<dbReference type="Pfam" id="PF02673">
    <property type="entry name" value="BacA"/>
    <property type="match status" value="1"/>
</dbReference>
<dbReference type="NCBIfam" id="NF001392">
    <property type="entry name" value="PRK00281.2-1"/>
    <property type="match status" value="1"/>
</dbReference>
<sequence length="285" mass="30514">MSDLTYLDSVILGIVEGLTEYLPVSSTGHLTIAEKVLGLPIDDPAITSYTAIIQIGAIVATLLYFWKKIVTMVKDFFGGLRRPELRSEPPFKLAVAVVVGSIPVVIAALLFKDLIKGPLRSLWVVAFALIIWSGVMWFAERRHAQLVARHEDKVGDGTVSPADGVFIGLMQCFSLVPGVSRSGATISAGLLRGLDRVTATELSFFMAIPALVGAGLYEMKDVNFSVVGAGQLVVGTVVSFVVAYASIAWLLRFVKNNSLMVFIGYRVVLGLVLIGVLAAGVMQAT</sequence>
<dbReference type="Proteomes" id="UP001157109">
    <property type="component" value="Unassembled WGS sequence"/>
</dbReference>
<dbReference type="HAMAP" id="MF_01006">
    <property type="entry name" value="Undec_diphosphatase"/>
    <property type="match status" value="1"/>
</dbReference>
<evidence type="ECO:0000256" key="12">
    <source>
        <dbReference type="ARBA" id="ARBA00023251"/>
    </source>
</evidence>
<protein>
    <recommendedName>
        <fullName evidence="4 17">Undecaprenyl-diphosphatase</fullName>
        <ecNumber evidence="3 17">3.6.1.27</ecNumber>
    </recommendedName>
    <alternativeName>
        <fullName evidence="15 17">Bacitracin resistance protein</fullName>
    </alternativeName>
    <alternativeName>
        <fullName evidence="14 17">Undecaprenyl pyrophosphate phosphatase</fullName>
    </alternativeName>
</protein>
<evidence type="ECO:0000313" key="18">
    <source>
        <dbReference type="EMBL" id="GMA19764.1"/>
    </source>
</evidence>
<comment type="function">
    <text evidence="17">Catalyzes the dephosphorylation of undecaprenyl diphosphate (UPP). Confers resistance to bacitracin.</text>
</comment>
<reference evidence="19" key="1">
    <citation type="journal article" date="2019" name="Int. J. Syst. Evol. Microbiol.">
        <title>The Global Catalogue of Microorganisms (GCM) 10K type strain sequencing project: providing services to taxonomists for standard genome sequencing and annotation.</title>
        <authorList>
            <consortium name="The Broad Institute Genomics Platform"/>
            <consortium name="The Broad Institute Genome Sequencing Center for Infectious Disease"/>
            <person name="Wu L."/>
            <person name="Ma J."/>
        </authorList>
    </citation>
    <scope>NUCLEOTIDE SEQUENCE [LARGE SCALE GENOMIC DNA]</scope>
    <source>
        <strain evidence="19">NBRC 105830</strain>
    </source>
</reference>
<dbReference type="EMBL" id="BSUJ01000001">
    <property type="protein sequence ID" value="GMA19764.1"/>
    <property type="molecule type" value="Genomic_DNA"/>
</dbReference>
<evidence type="ECO:0000256" key="5">
    <source>
        <dbReference type="ARBA" id="ARBA00022475"/>
    </source>
</evidence>
<gene>
    <name evidence="18" type="primary">uppP1</name>
    <name evidence="17" type="synonym">uppP</name>
    <name evidence="18" type="ORF">GCM10025862_17850</name>
</gene>
<evidence type="ECO:0000256" key="10">
    <source>
        <dbReference type="ARBA" id="ARBA00022989"/>
    </source>
</evidence>
<feature type="transmembrane region" description="Helical" evidence="17">
    <location>
        <begin position="263"/>
        <end position="282"/>
    </location>
</feature>
<proteinExistence type="inferred from homology"/>
<keyword evidence="19" id="KW-1185">Reference proteome</keyword>
<dbReference type="NCBIfam" id="TIGR00753">
    <property type="entry name" value="undec_PP_bacA"/>
    <property type="match status" value="1"/>
</dbReference>
<name>A0ABQ6HMU6_9MICO</name>
<evidence type="ECO:0000256" key="16">
    <source>
        <dbReference type="ARBA" id="ARBA00047594"/>
    </source>
</evidence>
<keyword evidence="10 17" id="KW-1133">Transmembrane helix</keyword>
<comment type="catalytic activity">
    <reaction evidence="16 17">
        <text>di-trans,octa-cis-undecaprenyl diphosphate + H2O = di-trans,octa-cis-undecaprenyl phosphate + phosphate + H(+)</text>
        <dbReference type="Rhea" id="RHEA:28094"/>
        <dbReference type="ChEBI" id="CHEBI:15377"/>
        <dbReference type="ChEBI" id="CHEBI:15378"/>
        <dbReference type="ChEBI" id="CHEBI:43474"/>
        <dbReference type="ChEBI" id="CHEBI:58405"/>
        <dbReference type="ChEBI" id="CHEBI:60392"/>
        <dbReference type="EC" id="3.6.1.27"/>
    </reaction>
</comment>
<feature type="transmembrane region" description="Helical" evidence="17">
    <location>
        <begin position="122"/>
        <end position="139"/>
    </location>
</feature>
<evidence type="ECO:0000256" key="3">
    <source>
        <dbReference type="ARBA" id="ARBA00012374"/>
    </source>
</evidence>
<comment type="miscellaneous">
    <text evidence="17">Bacitracin is thought to be involved in the inhibition of peptidoglycan synthesis by sequestering undecaprenyl diphosphate, thereby reducing the pool of lipid carrier available.</text>
</comment>
<evidence type="ECO:0000256" key="8">
    <source>
        <dbReference type="ARBA" id="ARBA00022960"/>
    </source>
</evidence>
<evidence type="ECO:0000256" key="2">
    <source>
        <dbReference type="ARBA" id="ARBA00010621"/>
    </source>
</evidence>
<feature type="transmembrane region" description="Helical" evidence="17">
    <location>
        <begin position="229"/>
        <end position="251"/>
    </location>
</feature>
<organism evidence="18 19">
    <name type="scientific">Arsenicicoccus piscis</name>
    <dbReference type="NCBI Taxonomy" id="673954"/>
    <lineage>
        <taxon>Bacteria</taxon>
        <taxon>Bacillati</taxon>
        <taxon>Actinomycetota</taxon>
        <taxon>Actinomycetes</taxon>
        <taxon>Micrococcales</taxon>
        <taxon>Intrasporangiaceae</taxon>
        <taxon>Arsenicicoccus</taxon>
    </lineage>
</organism>
<evidence type="ECO:0000256" key="9">
    <source>
        <dbReference type="ARBA" id="ARBA00022984"/>
    </source>
</evidence>
<keyword evidence="13 17" id="KW-0961">Cell wall biogenesis/degradation</keyword>
<accession>A0ABQ6HMU6</accession>
<keyword evidence="12 17" id="KW-0046">Antibiotic resistance</keyword>
<comment type="caution">
    <text evidence="18">The sequence shown here is derived from an EMBL/GenBank/DDBJ whole genome shotgun (WGS) entry which is preliminary data.</text>
</comment>
<feature type="transmembrane region" description="Helical" evidence="17">
    <location>
        <begin position="197"/>
        <end position="217"/>
    </location>
</feature>
<comment type="similarity">
    <text evidence="2 17">Belongs to the UppP family.</text>
</comment>
<keyword evidence="8 17" id="KW-0133">Cell shape</keyword>
<evidence type="ECO:0000256" key="7">
    <source>
        <dbReference type="ARBA" id="ARBA00022801"/>
    </source>
</evidence>
<feature type="transmembrane region" description="Helical" evidence="17">
    <location>
        <begin position="91"/>
        <end position="110"/>
    </location>
</feature>
<evidence type="ECO:0000256" key="13">
    <source>
        <dbReference type="ARBA" id="ARBA00023316"/>
    </source>
</evidence>
<keyword evidence="7 17" id="KW-0378">Hydrolase</keyword>
<evidence type="ECO:0000256" key="14">
    <source>
        <dbReference type="ARBA" id="ARBA00032707"/>
    </source>
</evidence>
<keyword evidence="6 17" id="KW-0812">Transmembrane</keyword>
<dbReference type="RefSeq" id="WP_241446122.1">
    <property type="nucleotide sequence ID" value="NZ_BSUJ01000001.1"/>
</dbReference>
<evidence type="ECO:0000256" key="6">
    <source>
        <dbReference type="ARBA" id="ARBA00022692"/>
    </source>
</evidence>